<dbReference type="SUPFAM" id="SSF53383">
    <property type="entry name" value="PLP-dependent transferases"/>
    <property type="match status" value="1"/>
</dbReference>
<evidence type="ECO:0000256" key="3">
    <source>
        <dbReference type="ARBA" id="ARBA00022898"/>
    </source>
</evidence>
<dbReference type="STRING" id="1855912.LuPra_04680"/>
<dbReference type="EC" id="3.7.1.3" evidence="5"/>
<dbReference type="Gene3D" id="3.40.640.10">
    <property type="entry name" value="Type I PLP-dependent aspartate aminotransferase-like (Major domain)"/>
    <property type="match status" value="1"/>
</dbReference>
<evidence type="ECO:0000256" key="1">
    <source>
        <dbReference type="ARBA" id="ARBA00022642"/>
    </source>
</evidence>
<organism evidence="5 6">
    <name type="scientific">Luteitalea pratensis</name>
    <dbReference type="NCBI Taxonomy" id="1855912"/>
    <lineage>
        <taxon>Bacteria</taxon>
        <taxon>Pseudomonadati</taxon>
        <taxon>Acidobacteriota</taxon>
        <taxon>Vicinamibacteria</taxon>
        <taxon>Vicinamibacterales</taxon>
        <taxon>Vicinamibacteraceae</taxon>
        <taxon>Luteitalea</taxon>
    </lineage>
</organism>
<dbReference type="InterPro" id="IPR015421">
    <property type="entry name" value="PyrdxlP-dep_Trfase_major"/>
</dbReference>
<dbReference type="GO" id="GO:0043420">
    <property type="term" value="P:anthranilate metabolic process"/>
    <property type="evidence" value="ECO:0007669"/>
    <property type="project" value="TreeGrafter"/>
</dbReference>
<reference evidence="5 6" key="1">
    <citation type="journal article" date="2016" name="Genome Announc.">
        <title>First Complete Genome Sequence of a Subdivision 6 Acidobacterium Strain.</title>
        <authorList>
            <person name="Huang S."/>
            <person name="Vieira S."/>
            <person name="Bunk B."/>
            <person name="Riedel T."/>
            <person name="Sproer C."/>
            <person name="Overmann J."/>
        </authorList>
    </citation>
    <scope>NUCLEOTIDE SEQUENCE [LARGE SCALE GENOMIC DNA]</scope>
    <source>
        <strain evidence="6">DSM 100886 HEG_-6_39</strain>
    </source>
</reference>
<dbReference type="GO" id="GO:0019441">
    <property type="term" value="P:L-tryptophan catabolic process to kynurenine"/>
    <property type="evidence" value="ECO:0007669"/>
    <property type="project" value="TreeGrafter"/>
</dbReference>
<gene>
    <name evidence="5" type="primary">kynU</name>
    <name evidence="5" type="ORF">LuPra_04680</name>
</gene>
<dbReference type="AlphaFoldDB" id="A0A143PTL5"/>
<evidence type="ECO:0000259" key="4">
    <source>
        <dbReference type="Pfam" id="PF00266"/>
    </source>
</evidence>
<dbReference type="GO" id="GO:0030170">
    <property type="term" value="F:pyridoxal phosphate binding"/>
    <property type="evidence" value="ECO:0007669"/>
    <property type="project" value="InterPro"/>
</dbReference>
<dbReference type="GO" id="GO:0030429">
    <property type="term" value="F:kynureninase activity"/>
    <property type="evidence" value="ECO:0007669"/>
    <property type="project" value="UniProtKB-EC"/>
</dbReference>
<dbReference type="Pfam" id="PF00266">
    <property type="entry name" value="Aminotran_5"/>
    <property type="match status" value="1"/>
</dbReference>
<accession>A0A143PTL5</accession>
<dbReference type="Gene3D" id="3.90.1150.10">
    <property type="entry name" value="Aspartate Aminotransferase, domain 1"/>
    <property type="match status" value="1"/>
</dbReference>
<keyword evidence="6" id="KW-1185">Reference proteome</keyword>
<dbReference type="EMBL" id="CP015136">
    <property type="protein sequence ID" value="AMY11430.1"/>
    <property type="molecule type" value="Genomic_DNA"/>
</dbReference>
<dbReference type="KEGG" id="abac:LuPra_04680"/>
<proteinExistence type="predicted"/>
<name>A0A143PTL5_LUTPR</name>
<dbReference type="PATRIC" id="fig|1813736.3.peg.4936"/>
<dbReference type="InterPro" id="IPR010111">
    <property type="entry name" value="Kynureninase"/>
</dbReference>
<feature type="domain" description="Aminotransferase class V" evidence="4">
    <location>
        <begin position="49"/>
        <end position="333"/>
    </location>
</feature>
<dbReference type="OrthoDB" id="513408at2"/>
<evidence type="ECO:0000256" key="2">
    <source>
        <dbReference type="ARBA" id="ARBA00022801"/>
    </source>
</evidence>
<dbReference type="InterPro" id="IPR015422">
    <property type="entry name" value="PyrdxlP-dep_Trfase_small"/>
</dbReference>
<sequence>MTDALLPWRAEFPILETCTYLVSHSLGAMPREARTQATRFLDAWDTRGVRAWSEGWWQTSRETGDMLAPLLGVPAGSVTMVQNVSVAQSVIVSGLDFTGPRRRIVTPRLDFPTNHYVFEGWRRHGADVVYVESPDGLTQPAEAWRPLIDDRTALVCCSLVLFRSSSITDVAPILERARAVGAPVVLDVYQATGTIPLNLTALGVEFAVGGSVKWLCGGPGAGYLYVRPDVAATLAPAATGWAAHARPFDFETGAIVYADGGERFASGTPNVAAWTIAQAGYRIVNAIGVGAIRDKSLRQTRRILEHARARGWRLRTPDEDARRGGTVTIDVPDSARVAADLIARDVIIDHRPNAGIRMAPHFYTTDEEIDHALAVMDEVTANHR</sequence>
<keyword evidence="2 5" id="KW-0378">Hydrolase</keyword>
<reference evidence="6" key="2">
    <citation type="submission" date="2016-04" db="EMBL/GenBank/DDBJ databases">
        <title>First Complete Genome Sequence of a Subdivision 6 Acidobacterium.</title>
        <authorList>
            <person name="Huang S."/>
            <person name="Vieira S."/>
            <person name="Bunk B."/>
            <person name="Riedel T."/>
            <person name="Sproeer C."/>
            <person name="Overmann J."/>
        </authorList>
    </citation>
    <scope>NUCLEOTIDE SEQUENCE [LARGE SCALE GENOMIC DNA]</scope>
    <source>
        <strain evidence="6">DSM 100886 HEG_-6_39</strain>
    </source>
</reference>
<keyword evidence="3" id="KW-0663">Pyridoxal phosphate</keyword>
<dbReference type="PANTHER" id="PTHR14084:SF0">
    <property type="entry name" value="KYNURENINASE"/>
    <property type="match status" value="1"/>
</dbReference>
<evidence type="ECO:0000313" key="5">
    <source>
        <dbReference type="EMBL" id="AMY11430.1"/>
    </source>
</evidence>
<evidence type="ECO:0000313" key="6">
    <source>
        <dbReference type="Proteomes" id="UP000076079"/>
    </source>
</evidence>
<dbReference type="InterPro" id="IPR000192">
    <property type="entry name" value="Aminotrans_V_dom"/>
</dbReference>
<dbReference type="GO" id="GO:0009435">
    <property type="term" value="P:NAD+ biosynthetic process"/>
    <property type="evidence" value="ECO:0007669"/>
    <property type="project" value="InterPro"/>
</dbReference>
<dbReference type="GO" id="GO:0005737">
    <property type="term" value="C:cytoplasm"/>
    <property type="evidence" value="ECO:0007669"/>
    <property type="project" value="InterPro"/>
</dbReference>
<keyword evidence="1" id="KW-0662">Pyridine nucleotide biosynthesis</keyword>
<dbReference type="InterPro" id="IPR015424">
    <property type="entry name" value="PyrdxlP-dep_Trfase"/>
</dbReference>
<protein>
    <submittedName>
        <fullName evidence="5">Kynureninase</fullName>
        <ecNumber evidence="5">3.7.1.3</ecNumber>
    </submittedName>
</protein>
<dbReference type="PANTHER" id="PTHR14084">
    <property type="entry name" value="KYNURENINASE"/>
    <property type="match status" value="1"/>
</dbReference>
<dbReference type="Proteomes" id="UP000076079">
    <property type="component" value="Chromosome"/>
</dbReference>
<dbReference type="RefSeq" id="WP_110172978.1">
    <property type="nucleotide sequence ID" value="NZ_CP015136.1"/>
</dbReference>